<dbReference type="Proteomes" id="UP000734854">
    <property type="component" value="Unassembled WGS sequence"/>
</dbReference>
<dbReference type="EMBL" id="JACMSC010000011">
    <property type="protein sequence ID" value="KAG6502388.1"/>
    <property type="molecule type" value="Genomic_DNA"/>
</dbReference>
<proteinExistence type="predicted"/>
<dbReference type="OrthoDB" id="1079501at2759"/>
<dbReference type="PANTHER" id="PTHR34282:SF2">
    <property type="entry name" value="DUF3741 DOMAIN-CONTAINING PROTEIN"/>
    <property type="match status" value="1"/>
</dbReference>
<sequence length="553" mass="60894">MSSDMQLLEISRRARKLAQMINSLFKVQNFDGRSKRVPSGVLLEDSLSVTANAKEEEEKLGRKLGAEEGEQFGSCSWRSCCHEEEEVKKVIRESLLLSSREDDKASSSRSLRSYIRSGEFGSSFREEVEEEEEEAIGIKNPEKNLRRPQGKMAIPNLTARLMGLEELPARETATATAAAAAAATTKVKPERESPSVSRDGALERVTLLSIIEREKAAKRDGSSFSDANFCAIAMQKPTWGREEEEQEPLNSSSRLKKDNIEHQPLPQAKKTTATSSAKSSMYHSVTSPGKKLATGVKPAQKINAKLKTSGEKVEGTSKGEDDASVMVMDISPAPDEPAQNNKDSSRSSNNEHSDKDGKIDCEIRAKTSQFVGASRRPSDSINNRLGNANKRVAGEVKKHLDNSLLEACQLSTIYDYEATSTTAETTDLYLGCARELLQRRRRYQELRAHHPRFATSSSGRGSSTHDLAGEICKGIRKLIGEYSVVIGHGHGSERDGLYVKLERDLECKDVALNAVWDDGWRDGLGGEAAAEVVGQLEEMVVAELMEEMAWPWG</sequence>
<protein>
    <recommendedName>
        <fullName evidence="4">DUF4378 domain-containing protein</fullName>
    </recommendedName>
</protein>
<evidence type="ECO:0008006" key="4">
    <source>
        <dbReference type="Google" id="ProtNLM"/>
    </source>
</evidence>
<feature type="compositionally biased region" description="Basic and acidic residues" evidence="1">
    <location>
        <begin position="308"/>
        <end position="321"/>
    </location>
</feature>
<organism evidence="2 3">
    <name type="scientific">Zingiber officinale</name>
    <name type="common">Ginger</name>
    <name type="synonym">Amomum zingiber</name>
    <dbReference type="NCBI Taxonomy" id="94328"/>
    <lineage>
        <taxon>Eukaryota</taxon>
        <taxon>Viridiplantae</taxon>
        <taxon>Streptophyta</taxon>
        <taxon>Embryophyta</taxon>
        <taxon>Tracheophyta</taxon>
        <taxon>Spermatophyta</taxon>
        <taxon>Magnoliopsida</taxon>
        <taxon>Liliopsida</taxon>
        <taxon>Zingiberales</taxon>
        <taxon>Zingiberaceae</taxon>
        <taxon>Zingiber</taxon>
    </lineage>
</organism>
<reference evidence="2 3" key="1">
    <citation type="submission" date="2020-08" db="EMBL/GenBank/DDBJ databases">
        <title>Plant Genome Project.</title>
        <authorList>
            <person name="Zhang R.-G."/>
        </authorList>
    </citation>
    <scope>NUCLEOTIDE SEQUENCE [LARGE SCALE GENOMIC DNA]</scope>
    <source>
        <tissue evidence="2">Rhizome</tissue>
    </source>
</reference>
<dbReference type="PANTHER" id="PTHR34282">
    <property type="entry name" value="OS01G0228800 PROTEIN-RELATED"/>
    <property type="match status" value="1"/>
</dbReference>
<gene>
    <name evidence="2" type="ORF">ZIOFF_042280</name>
</gene>
<dbReference type="AlphaFoldDB" id="A0A8J5KWX6"/>
<feature type="compositionally biased region" description="Basic and acidic residues" evidence="1">
    <location>
        <begin position="343"/>
        <end position="362"/>
    </location>
</feature>
<feature type="region of interest" description="Disordered" evidence="1">
    <location>
        <begin position="236"/>
        <end position="362"/>
    </location>
</feature>
<accession>A0A8J5KWX6</accession>
<evidence type="ECO:0000313" key="2">
    <source>
        <dbReference type="EMBL" id="KAG6502388.1"/>
    </source>
</evidence>
<feature type="compositionally biased region" description="Low complexity" evidence="1">
    <location>
        <begin position="268"/>
        <end position="280"/>
    </location>
</feature>
<evidence type="ECO:0000256" key="1">
    <source>
        <dbReference type="SAM" id="MobiDB-lite"/>
    </source>
</evidence>
<comment type="caution">
    <text evidence="2">The sequence shown here is derived from an EMBL/GenBank/DDBJ whole genome shotgun (WGS) entry which is preliminary data.</text>
</comment>
<evidence type="ECO:0000313" key="3">
    <source>
        <dbReference type="Proteomes" id="UP000734854"/>
    </source>
</evidence>
<keyword evidence="3" id="KW-1185">Reference proteome</keyword>
<name>A0A8J5KWX6_ZINOF</name>